<name>A0AAN5CKG5_9BILA</name>
<keyword evidence="1" id="KW-0378">Hydrolase</keyword>
<evidence type="ECO:0000256" key="1">
    <source>
        <dbReference type="ARBA" id="ARBA00022801"/>
    </source>
</evidence>
<feature type="domain" description="Alpha/beta hydrolase fold-3" evidence="3">
    <location>
        <begin position="136"/>
        <end position="295"/>
    </location>
</feature>
<organism evidence="4 5">
    <name type="scientific">Pristionchus mayeri</name>
    <dbReference type="NCBI Taxonomy" id="1317129"/>
    <lineage>
        <taxon>Eukaryota</taxon>
        <taxon>Metazoa</taxon>
        <taxon>Ecdysozoa</taxon>
        <taxon>Nematoda</taxon>
        <taxon>Chromadorea</taxon>
        <taxon>Rhabditida</taxon>
        <taxon>Rhabditina</taxon>
        <taxon>Diplogasteromorpha</taxon>
        <taxon>Diplogasteroidea</taxon>
        <taxon>Neodiplogasteridae</taxon>
        <taxon>Pristionchus</taxon>
    </lineage>
</organism>
<dbReference type="InterPro" id="IPR029058">
    <property type="entry name" value="AB_hydrolase_fold"/>
</dbReference>
<keyword evidence="2" id="KW-0472">Membrane</keyword>
<feature type="non-terminal residue" evidence="4">
    <location>
        <position position="1"/>
    </location>
</feature>
<evidence type="ECO:0000256" key="2">
    <source>
        <dbReference type="SAM" id="Phobius"/>
    </source>
</evidence>
<dbReference type="Proteomes" id="UP001328107">
    <property type="component" value="Unassembled WGS sequence"/>
</dbReference>
<keyword evidence="2" id="KW-1133">Transmembrane helix</keyword>
<keyword evidence="5" id="KW-1185">Reference proteome</keyword>
<accession>A0AAN5CKG5</accession>
<dbReference type="PANTHER" id="PTHR48081">
    <property type="entry name" value="AB HYDROLASE SUPERFAMILY PROTEIN C4A8.06C"/>
    <property type="match status" value="1"/>
</dbReference>
<dbReference type="AlphaFoldDB" id="A0AAN5CKG5"/>
<comment type="caution">
    <text evidence="4">The sequence shown here is derived from an EMBL/GenBank/DDBJ whole genome shotgun (WGS) entry which is preliminary data.</text>
</comment>
<dbReference type="InterPro" id="IPR013094">
    <property type="entry name" value="AB_hydrolase_3"/>
</dbReference>
<gene>
    <name evidence="4" type="ORF">PMAYCL1PPCAC_16237</name>
</gene>
<proteinExistence type="predicted"/>
<evidence type="ECO:0000259" key="3">
    <source>
        <dbReference type="Pfam" id="PF07859"/>
    </source>
</evidence>
<dbReference type="PANTHER" id="PTHR48081:SF8">
    <property type="entry name" value="ALPHA_BETA HYDROLASE FOLD-3 DOMAIN-CONTAINING PROTEIN-RELATED"/>
    <property type="match status" value="1"/>
</dbReference>
<dbReference type="InterPro" id="IPR050300">
    <property type="entry name" value="GDXG_lipolytic_enzyme"/>
</dbReference>
<dbReference type="SUPFAM" id="SSF53474">
    <property type="entry name" value="alpha/beta-Hydrolases"/>
    <property type="match status" value="1"/>
</dbReference>
<evidence type="ECO:0000313" key="4">
    <source>
        <dbReference type="EMBL" id="GMR46042.1"/>
    </source>
</evidence>
<dbReference type="Pfam" id="PF07859">
    <property type="entry name" value="Abhydrolase_3"/>
    <property type="match status" value="1"/>
</dbReference>
<keyword evidence="2" id="KW-0812">Transmembrane</keyword>
<reference evidence="5" key="1">
    <citation type="submission" date="2022-10" db="EMBL/GenBank/DDBJ databases">
        <title>Genome assembly of Pristionchus species.</title>
        <authorList>
            <person name="Yoshida K."/>
            <person name="Sommer R.J."/>
        </authorList>
    </citation>
    <scope>NUCLEOTIDE SEQUENCE [LARGE SCALE GENOMIC DNA]</scope>
    <source>
        <strain evidence="5">RS5460</strain>
    </source>
</reference>
<protein>
    <recommendedName>
        <fullName evidence="3">Alpha/beta hydrolase fold-3 domain-containing protein</fullName>
    </recommendedName>
</protein>
<dbReference type="Gene3D" id="3.40.50.1820">
    <property type="entry name" value="alpha/beta hydrolase"/>
    <property type="match status" value="1"/>
</dbReference>
<dbReference type="EMBL" id="BTRK01000004">
    <property type="protein sequence ID" value="GMR46042.1"/>
    <property type="molecule type" value="Genomic_DNA"/>
</dbReference>
<feature type="transmembrane region" description="Helical" evidence="2">
    <location>
        <begin position="21"/>
        <end position="41"/>
    </location>
</feature>
<evidence type="ECO:0000313" key="5">
    <source>
        <dbReference type="Proteomes" id="UP001328107"/>
    </source>
</evidence>
<sequence>KIMDNEHSLWTIVKQAALGCLLAYLAISGFIISLMIAVSIYRPLPSQMGVTRRDRLRGQIFESFTRLVYYYPSRICPSALSMLYWTRWSMKRLTKLMDPWFDSHPELLMETKTWSGVKVLVYHPRDQSSTDSDGAIVYMHGGGFGIGDIEMFESLTNAMAKQINTRLFVSVEYRLAPETIFPGSLEDCEKVLEYVIANGPATYGINPNKIIVMGDSAGGNLAAAMTQRRKRRGAKPKIYGQVLMYPLLQLSDMQTPSYHLWEREMKGLSFVDPRSVAFYYLWYAGVDMNAHPEYAIAATQNRHISEETRKISEQVRHSLQLSCSWRLP</sequence>
<dbReference type="GO" id="GO:0016787">
    <property type="term" value="F:hydrolase activity"/>
    <property type="evidence" value="ECO:0007669"/>
    <property type="project" value="UniProtKB-KW"/>
</dbReference>